<sequence length="2273" mass="246716">MWSSSHHQYNPSQHLIPAPSLWEIWLLLLCTTFPVFIQQWVAISPNRLCRCKISQVLCHRFSVSATRDTPLPTVLDTNFIATQVSQCSSVANISPASTLSDSVVKSVNTVKKQLMYSQQPVPSSTIADPVYHTSSQSISNSTSQPQSSVTFSQASQQNYQLPNLAQQQSMMENFQQSNLLTENLCILSQSPHQTKSLGASNTAQYHPQPDIPQHESQMAATSASTAPILGSGVTSSDISNVSFLQDMPQNSNCNQASSDCSTASKPNANANTNLVQPITLKIPYASFLQNTNAQVLTCCQFSKVDPLPLQQTAPVILLQQPSPTAFVVNGDASSVPETYTQNTSSVLQYHLQQHAMSDFVPASSESYALSPVMTPVPTPNPPSTPIPGAPNTPFLNLNLQIPTKDVYCVSKTSPVLQNAELTCKFNQVQNFQAEHGQFQGVVYSDKVDQTSDYETPQSCVNVTGSQNYQSNATSISHINDQLLNIQINELPLHDQQFDTQKRLQQKQYSARAKTKDVNKVSEIHHLKQEAIHNAGEFFEEGLHSANQCISSKLDPKTHINHEMSSVKTSNTVNVCTQQIHNKEETQRALECLKKDQEEIGTQTTPSLDCGSTVVDSPANKETGSGSSVLYPLLGYTAEPVQASEAVQILQSLPLPTSVSDEMAAQGHMQNRRNSSAMSSVQGSPTRSTTKLNEGGSPRQGYQNGLLISDLPHTSSDQMPSHCIRTTLSELISSSDLESCSETQSAPAVPAAEVPIEKRSKRTGTKRRKTVGDRGPKLIVLSLGNGGGVVECQLESSKHRTVTFTFHIQDVVPQDIATNLVAENLLPEHQSDIFVDLIKDIVQQLKDNPDRLPVLPHCPLDSPVTSRKPRDRERDPLAESQTRVRHSSLTRQSSHRASYKGHRRHRSKDETATVAKLMDPIVRERASLSGPSSPMHVVQQHPLAAISSTTVGPLPQRLISRFMVSTVDESASSSSLVGSMSTPVCSSAIADPSVTLLRLPSLDLSKQSADQVEVKCLSNDRTVLGETETHSIIYSDTEGNVSNIGKKVAVGRENLSNEDVRKQSSASTDTIPTFSVDVNYDLNSSESQSQHTEMPGTQSEISMSSSTDVYSSKRSSINDPDVQLGLLEIDTFMHTMPEPSTQDHIMASNGQLIEGTPSHLSQTQGQFGTVLVMDGTQLEQGVKKMTLTQVIQDTQLSDLSGSEGPSRKTSFISERSTEFDEAMNTAEVYKYASEVIPSCHSPAEPQQQQQQTNLQTTFPLASQLSTSQAMPGASQTPTQQYTPENTIMPAVDQQALSMHPRLSQQNSLEKDSGPQTIADLQQKLLQLTSQPSSERVLTATPPSHPATPQVQHTYDSYMQTLQQKLASISMPSGHSLGPLSPQSTLHAAVASSSVIPTAVDIISQPMMQTGVMGIEGLAVLPTDQPVIVQPLAVLAPVQQMSITPLVDSSNSSSGVMSPSQIASKEDIQRQLRPRPAAIDLHDLEQELAKIHTSHRHVALSQAPSIIQLGISPAAQVIPQPMAQLLTTVPLAVPTPVQPANTPVFPPTVLNPNMPLVTDISVNTTPDEAVIVVNHSEALETQTRGLRYNKEISEDSQERVVSDTAMVESETQTADLFMTECQTMTSDTNLVHKNKGPARREPQEEKSFDENKQQEHKAKHEQKKTDDNLTVKRISRFQVSIVQEDMSVAVSSQASWSSDTSNKPITTTAVKRGRFSVVTHTDDITPVMPQIPTSQVSEDQIPTTLSALGNRFSTIPPLPDNRTLASPPVFDNAPDSQLLTESDYTLQILHKAKPIPLVSSGTGLVTSSSGSSCKFTSAGAKNVVATNATAKQLITVPKSAVDMNTESVSCGHIEPQAAFRLRTPPVSRKRQLPLTPAVDSQWKPLVPCCGLESGVSDSESEEEFIAQSWMNTDGFRLLLKRQHLEREALKQKHQDEIDAFHHQQLMQQLNMNTSKFETHQQSSSSSSSSTVSAPAVTAMYPVMYQSMAPAYTVTASRAPGASLEDYLMYSTAPQSPTFEASGCPSLPNTPPPYLPRPINGQLHSMTSEEILQLSGATNQVLTRPVVINTANGHQFLSNHISMVNPNQTMMGYNPKVFQQGSSHGSPNTAVNDCLGAETTNIVTVRPDLGQMPPPSGGIHYTEPLWVPVSSANQANPNMIPSSSQCFNQYSVGTLGGLPGFRRVSTATGSILQLAHGSPPQLASAVRTPGYYFQPAVTPLLQAGMRFVYETQQQQDGMVSPTRQPLTPVNSAGPASPSDRCHIDHHDGMSGQAEHN</sequence>
<feature type="region of interest" description="Disordered" evidence="1">
    <location>
        <begin position="1083"/>
        <end position="1116"/>
    </location>
</feature>
<protein>
    <submittedName>
        <fullName evidence="4">Serine/threonine-protein kinase WNK2</fullName>
    </submittedName>
</protein>
<feature type="region of interest" description="Disordered" evidence="1">
    <location>
        <begin position="122"/>
        <end position="154"/>
    </location>
</feature>
<feature type="compositionally biased region" description="Low complexity" evidence="1">
    <location>
        <begin position="133"/>
        <end position="150"/>
    </location>
</feature>
<feature type="region of interest" description="Disordered" evidence="1">
    <location>
        <begin position="848"/>
        <end position="909"/>
    </location>
</feature>
<dbReference type="InterPro" id="IPR056865">
    <property type="entry name" value="CCTL2_WNK"/>
</dbReference>
<feature type="region of interest" description="Disordered" evidence="1">
    <location>
        <begin position="599"/>
        <end position="627"/>
    </location>
</feature>
<dbReference type="Pfam" id="PF24889">
    <property type="entry name" value="CCTL2_WNK"/>
    <property type="match status" value="1"/>
</dbReference>
<feature type="region of interest" description="Disordered" evidence="1">
    <location>
        <begin position="2230"/>
        <end position="2273"/>
    </location>
</feature>
<keyword evidence="2" id="KW-0812">Transmembrane</keyword>
<dbReference type="EMBL" id="KK852715">
    <property type="protein sequence ID" value="KDR17848.1"/>
    <property type="molecule type" value="Genomic_DNA"/>
</dbReference>
<keyword evidence="4" id="KW-0808">Transferase</keyword>
<proteinExistence type="predicted"/>
<name>A0A067R450_ZOONE</name>
<dbReference type="Gene3D" id="3.10.20.90">
    <property type="entry name" value="Phosphatidylinositol 3-kinase Catalytic Subunit, Chain A, domain 1"/>
    <property type="match status" value="1"/>
</dbReference>
<feature type="compositionally biased region" description="Polar residues" evidence="1">
    <location>
        <begin position="195"/>
        <end position="205"/>
    </location>
</feature>
<evidence type="ECO:0000256" key="1">
    <source>
        <dbReference type="SAM" id="MobiDB-lite"/>
    </source>
</evidence>
<feature type="compositionally biased region" description="Low complexity" evidence="1">
    <location>
        <begin position="1447"/>
        <end position="1458"/>
    </location>
</feature>
<reference evidence="4 5" key="1">
    <citation type="journal article" date="2014" name="Nat. Commun.">
        <title>Molecular traces of alternative social organization in a termite genome.</title>
        <authorList>
            <person name="Terrapon N."/>
            <person name="Li C."/>
            <person name="Robertson H.M."/>
            <person name="Ji L."/>
            <person name="Meng X."/>
            <person name="Booth W."/>
            <person name="Chen Z."/>
            <person name="Childers C.P."/>
            <person name="Glastad K.M."/>
            <person name="Gokhale K."/>
            <person name="Gowin J."/>
            <person name="Gronenberg W."/>
            <person name="Hermansen R.A."/>
            <person name="Hu H."/>
            <person name="Hunt B.G."/>
            <person name="Huylmans A.K."/>
            <person name="Khalil S.M."/>
            <person name="Mitchell R.D."/>
            <person name="Munoz-Torres M.C."/>
            <person name="Mustard J.A."/>
            <person name="Pan H."/>
            <person name="Reese J.T."/>
            <person name="Scharf M.E."/>
            <person name="Sun F."/>
            <person name="Vogel H."/>
            <person name="Xiao J."/>
            <person name="Yang W."/>
            <person name="Yang Z."/>
            <person name="Yang Z."/>
            <person name="Zhou J."/>
            <person name="Zhu J."/>
            <person name="Brent C.S."/>
            <person name="Elsik C.G."/>
            <person name="Goodisman M.A."/>
            <person name="Liberles D.A."/>
            <person name="Roe R.M."/>
            <person name="Vargo E.L."/>
            <person name="Vilcinskas A."/>
            <person name="Wang J."/>
            <person name="Bornberg-Bauer E."/>
            <person name="Korb J."/>
            <person name="Zhang G."/>
            <person name="Liebig J."/>
        </authorList>
    </citation>
    <scope>NUCLEOTIDE SEQUENCE [LARGE SCALE GENOMIC DNA]</scope>
    <source>
        <tissue evidence="4">Whole organism</tissue>
    </source>
</reference>
<keyword evidence="5" id="KW-1185">Reference proteome</keyword>
<gene>
    <name evidence="4" type="ORF">L798_08038</name>
</gene>
<feature type="compositionally biased region" description="Basic and acidic residues" evidence="1">
    <location>
        <begin position="867"/>
        <end position="876"/>
    </location>
</feature>
<accession>A0A067R450</accession>
<keyword evidence="4" id="KW-0418">Kinase</keyword>
<evidence type="ECO:0000256" key="2">
    <source>
        <dbReference type="SAM" id="Phobius"/>
    </source>
</evidence>
<feature type="compositionally biased region" description="Basic and acidic residues" evidence="1">
    <location>
        <begin position="1636"/>
        <end position="1664"/>
    </location>
</feature>
<keyword evidence="2" id="KW-1133">Transmembrane helix</keyword>
<feature type="compositionally biased region" description="Polar residues" evidence="1">
    <location>
        <begin position="667"/>
        <end position="691"/>
    </location>
</feature>
<feature type="domain" description="Serine/threonine-protein kinase WNK CCTL2" evidence="3">
    <location>
        <begin position="774"/>
        <end position="849"/>
    </location>
</feature>
<feature type="compositionally biased region" description="Basic residues" evidence="1">
    <location>
        <begin position="882"/>
        <end position="905"/>
    </location>
</feature>
<feature type="transmembrane region" description="Helical" evidence="2">
    <location>
        <begin position="21"/>
        <end position="41"/>
    </location>
</feature>
<evidence type="ECO:0000313" key="5">
    <source>
        <dbReference type="Proteomes" id="UP000027135"/>
    </source>
</evidence>
<feature type="region of interest" description="Disordered" evidence="1">
    <location>
        <begin position="660"/>
        <end position="718"/>
    </location>
</feature>
<evidence type="ECO:0000313" key="4">
    <source>
        <dbReference type="EMBL" id="KDR17848.1"/>
    </source>
</evidence>
<dbReference type="Proteomes" id="UP000027135">
    <property type="component" value="Unassembled WGS sequence"/>
</dbReference>
<feature type="region of interest" description="Disordered" evidence="1">
    <location>
        <begin position="1625"/>
        <end position="1664"/>
    </location>
</feature>
<dbReference type="InParanoid" id="A0A067R450"/>
<keyword evidence="2" id="KW-0472">Membrane</keyword>
<dbReference type="GO" id="GO:0016301">
    <property type="term" value="F:kinase activity"/>
    <property type="evidence" value="ECO:0007669"/>
    <property type="project" value="UniProtKB-KW"/>
</dbReference>
<evidence type="ECO:0000259" key="3">
    <source>
        <dbReference type="Pfam" id="PF24889"/>
    </source>
</evidence>
<dbReference type="STRING" id="136037.A0A067R450"/>
<organism evidence="4 5">
    <name type="scientific">Zootermopsis nevadensis</name>
    <name type="common">Dampwood termite</name>
    <dbReference type="NCBI Taxonomy" id="136037"/>
    <lineage>
        <taxon>Eukaryota</taxon>
        <taxon>Metazoa</taxon>
        <taxon>Ecdysozoa</taxon>
        <taxon>Arthropoda</taxon>
        <taxon>Hexapoda</taxon>
        <taxon>Insecta</taxon>
        <taxon>Pterygota</taxon>
        <taxon>Neoptera</taxon>
        <taxon>Polyneoptera</taxon>
        <taxon>Dictyoptera</taxon>
        <taxon>Blattodea</taxon>
        <taxon>Blattoidea</taxon>
        <taxon>Termitoidae</taxon>
        <taxon>Termopsidae</taxon>
        <taxon>Zootermopsis</taxon>
    </lineage>
</organism>
<feature type="compositionally biased region" description="Polar residues" evidence="1">
    <location>
        <begin position="2230"/>
        <end position="2247"/>
    </location>
</feature>
<feature type="compositionally biased region" description="Basic and acidic residues" evidence="1">
    <location>
        <begin position="2256"/>
        <end position="2273"/>
    </location>
</feature>
<feature type="compositionally biased region" description="Polar residues" evidence="1">
    <location>
        <begin position="214"/>
        <end position="224"/>
    </location>
</feature>
<feature type="region of interest" description="Disordered" evidence="1">
    <location>
        <begin position="195"/>
        <end position="224"/>
    </location>
</feature>
<feature type="region of interest" description="Disordered" evidence="1">
    <location>
        <begin position="1444"/>
        <end position="1465"/>
    </location>
</feature>
<dbReference type="eggNOG" id="KOG0584">
    <property type="taxonomic scope" value="Eukaryota"/>
</dbReference>